<accession>S9VQT2</accession>
<feature type="transmembrane region" description="Helical" evidence="2">
    <location>
        <begin position="15"/>
        <end position="38"/>
    </location>
</feature>
<keyword evidence="4" id="KW-1185">Reference proteome</keyword>
<keyword evidence="2" id="KW-0812">Transmembrane</keyword>
<feature type="compositionally biased region" description="Basic and acidic residues" evidence="1">
    <location>
        <begin position="177"/>
        <end position="193"/>
    </location>
</feature>
<sequence>MRFSNPSKKRFTVNFFWHLGLAAYVLFLCAYASGVMIFGVEFDNYWAVGYFSCVVVFIFIRIALYLTPVDVLYTLFPPGSRLRIFYQAFFFTCGWVAFGLGIWMMARGIQSRQAWTGDSYFCAMTGAWMASKWAFFLTIPMYKLREDTLTADQWKLVKDSSDSDDSSRDPLLSSSLKKGERNAKHEPFVEATV</sequence>
<gene>
    <name evidence="3" type="ORF">STCU_04537</name>
</gene>
<feature type="transmembrane region" description="Helical" evidence="2">
    <location>
        <begin position="45"/>
        <end position="64"/>
    </location>
</feature>
<name>S9VQT2_9TRYP</name>
<keyword evidence="2" id="KW-1133">Transmembrane helix</keyword>
<feature type="compositionally biased region" description="Basic and acidic residues" evidence="1">
    <location>
        <begin position="159"/>
        <end position="168"/>
    </location>
</feature>
<reference evidence="3 4" key="1">
    <citation type="journal article" date="2013" name="PLoS ONE">
        <title>Predicting the Proteins of Angomonas deanei, Strigomonas culicis and Their Respective Endosymbionts Reveals New Aspects of the Trypanosomatidae Family.</title>
        <authorList>
            <person name="Motta M.C."/>
            <person name="Martins A.C."/>
            <person name="de Souza S.S."/>
            <person name="Catta-Preta C.M."/>
            <person name="Silva R."/>
            <person name="Klein C.C."/>
            <person name="de Almeida L.G."/>
            <person name="de Lima Cunha O."/>
            <person name="Ciapina L.P."/>
            <person name="Brocchi M."/>
            <person name="Colabardini A.C."/>
            <person name="de Araujo Lima B."/>
            <person name="Machado C.R."/>
            <person name="de Almeida Soares C.M."/>
            <person name="Probst C.M."/>
            <person name="de Menezes C.B."/>
            <person name="Thompson C.E."/>
            <person name="Bartholomeu D.C."/>
            <person name="Gradia D.F."/>
            <person name="Pavoni D.P."/>
            <person name="Grisard E.C."/>
            <person name="Fantinatti-Garboggini F."/>
            <person name="Marchini F.K."/>
            <person name="Rodrigues-Luiz G.F."/>
            <person name="Wagner G."/>
            <person name="Goldman G.H."/>
            <person name="Fietto J.L."/>
            <person name="Elias M.C."/>
            <person name="Goldman M.H."/>
            <person name="Sagot M.F."/>
            <person name="Pereira M."/>
            <person name="Stoco P.H."/>
            <person name="de Mendonca-Neto R.P."/>
            <person name="Teixeira S.M."/>
            <person name="Maciel T.E."/>
            <person name="de Oliveira Mendes T.A."/>
            <person name="Urmenyi T.P."/>
            <person name="de Souza W."/>
            <person name="Schenkman S."/>
            <person name="de Vasconcelos A.T."/>
        </authorList>
    </citation>
    <scope>NUCLEOTIDE SEQUENCE [LARGE SCALE GENOMIC DNA]</scope>
</reference>
<feature type="region of interest" description="Disordered" evidence="1">
    <location>
        <begin position="159"/>
        <end position="193"/>
    </location>
</feature>
<comment type="caution">
    <text evidence="3">The sequence shown here is derived from an EMBL/GenBank/DDBJ whole genome shotgun (WGS) entry which is preliminary data.</text>
</comment>
<evidence type="ECO:0000313" key="4">
    <source>
        <dbReference type="Proteomes" id="UP000015354"/>
    </source>
</evidence>
<dbReference type="OrthoDB" id="243763at2759"/>
<evidence type="ECO:0000313" key="3">
    <source>
        <dbReference type="EMBL" id="EPY29476.1"/>
    </source>
</evidence>
<evidence type="ECO:0000256" key="2">
    <source>
        <dbReference type="SAM" id="Phobius"/>
    </source>
</evidence>
<proteinExistence type="predicted"/>
<dbReference type="Proteomes" id="UP000015354">
    <property type="component" value="Unassembled WGS sequence"/>
</dbReference>
<dbReference type="EMBL" id="ATMH01004537">
    <property type="protein sequence ID" value="EPY29476.1"/>
    <property type="molecule type" value="Genomic_DNA"/>
</dbReference>
<organism evidence="3 4">
    <name type="scientific">Strigomonas culicis</name>
    <dbReference type="NCBI Taxonomy" id="28005"/>
    <lineage>
        <taxon>Eukaryota</taxon>
        <taxon>Discoba</taxon>
        <taxon>Euglenozoa</taxon>
        <taxon>Kinetoplastea</taxon>
        <taxon>Metakinetoplastina</taxon>
        <taxon>Trypanosomatida</taxon>
        <taxon>Trypanosomatidae</taxon>
        <taxon>Strigomonadinae</taxon>
        <taxon>Strigomonas</taxon>
    </lineage>
</organism>
<dbReference type="AlphaFoldDB" id="S9VQT2"/>
<evidence type="ECO:0000256" key="1">
    <source>
        <dbReference type="SAM" id="MobiDB-lite"/>
    </source>
</evidence>
<keyword evidence="2" id="KW-0472">Membrane</keyword>
<protein>
    <submittedName>
        <fullName evidence="3">Uncharacterized protein</fullName>
    </submittedName>
</protein>
<feature type="transmembrane region" description="Helical" evidence="2">
    <location>
        <begin position="84"/>
        <end position="106"/>
    </location>
</feature>